<dbReference type="VEuPathDB" id="AmoebaDB:KM1_098470"/>
<comment type="caution">
    <text evidence="2">The sequence shown here is derived from an EMBL/GenBank/DDBJ whole genome shotgun (WGS) entry which is preliminary data.</text>
</comment>
<accession>A0A175JMJ3</accession>
<evidence type="ECO:0000313" key="3">
    <source>
        <dbReference type="Proteomes" id="UP000078387"/>
    </source>
</evidence>
<dbReference type="SUPFAM" id="SSF48670">
    <property type="entry name" value="Transducin (heterotrimeric G protein), gamma chain"/>
    <property type="match status" value="1"/>
</dbReference>
<dbReference type="AlphaFoldDB" id="A0A175JMJ3"/>
<protein>
    <submittedName>
        <fullName evidence="2">RNA recognition motif domain protein</fullName>
    </submittedName>
</protein>
<dbReference type="SMR" id="A0A175JMJ3"/>
<sequence>MSQQQLTRLLQEKERLMKNFERSKNLMKVSEACSDLVNFTKSKVDPFSPEFKDSNPWDKNNEGGCCALV</sequence>
<dbReference type="GO" id="GO:0007186">
    <property type="term" value="P:G protein-coupled receptor signaling pathway"/>
    <property type="evidence" value="ECO:0007669"/>
    <property type="project" value="InterPro"/>
</dbReference>
<proteinExistence type="predicted"/>
<gene>
    <name evidence="2" type="ORF">CL6EHI_c00092</name>
</gene>
<evidence type="ECO:0000313" key="2">
    <source>
        <dbReference type="EMBL" id="GAT94857.1"/>
    </source>
</evidence>
<evidence type="ECO:0000259" key="1">
    <source>
        <dbReference type="SMART" id="SM01224"/>
    </source>
</evidence>
<dbReference type="InterPro" id="IPR036284">
    <property type="entry name" value="GGL_sf"/>
</dbReference>
<feature type="domain" description="G protein gamma" evidence="1">
    <location>
        <begin position="2"/>
        <end position="69"/>
    </location>
</feature>
<name>A0A175JMJ3_ENTHI</name>
<organism evidence="2 3">
    <name type="scientific">Entamoeba histolytica</name>
    <dbReference type="NCBI Taxonomy" id="5759"/>
    <lineage>
        <taxon>Eukaryota</taxon>
        <taxon>Amoebozoa</taxon>
        <taxon>Evosea</taxon>
        <taxon>Archamoebae</taxon>
        <taxon>Mastigamoebida</taxon>
        <taxon>Entamoebidae</taxon>
        <taxon>Entamoeba</taxon>
    </lineage>
</organism>
<reference evidence="2 3" key="1">
    <citation type="submission" date="2016-05" db="EMBL/GenBank/DDBJ databases">
        <title>First whole genome sequencing of Entamoeba histolytica HM1:IMSS-clone-6.</title>
        <authorList>
            <person name="Mukherjee Avik.K."/>
            <person name="Izumyama S."/>
            <person name="Nakada-Tsukui K."/>
            <person name="Nozaki T."/>
        </authorList>
    </citation>
    <scope>NUCLEOTIDE SEQUENCE [LARGE SCALE GENOMIC DNA]</scope>
    <source>
        <strain evidence="2 3">HM1:IMSS clone 6</strain>
    </source>
</reference>
<dbReference type="Gene3D" id="4.10.260.10">
    <property type="entry name" value="Transducin (heterotrimeric G protein), gamma chain"/>
    <property type="match status" value="1"/>
</dbReference>
<dbReference type="Pfam" id="PF00631">
    <property type="entry name" value="G-gamma"/>
    <property type="match status" value="1"/>
</dbReference>
<dbReference type="SMART" id="SM01224">
    <property type="entry name" value="G_gamma"/>
    <property type="match status" value="1"/>
</dbReference>
<dbReference type="InterPro" id="IPR015898">
    <property type="entry name" value="G-protein_gamma-like_dom"/>
</dbReference>
<dbReference type="Proteomes" id="UP000078387">
    <property type="component" value="Unassembled WGS sequence"/>
</dbReference>
<dbReference type="EMBL" id="BDEQ01000001">
    <property type="protein sequence ID" value="GAT94857.1"/>
    <property type="molecule type" value="Genomic_DNA"/>
</dbReference>